<dbReference type="InParanoid" id="A0A0D0EBD6"/>
<reference evidence="2" key="2">
    <citation type="submission" date="2015-01" db="EMBL/GenBank/DDBJ databases">
        <title>Evolutionary Origins and Diversification of the Mycorrhizal Mutualists.</title>
        <authorList>
            <consortium name="DOE Joint Genome Institute"/>
            <consortium name="Mycorrhizal Genomics Consortium"/>
            <person name="Kohler A."/>
            <person name="Kuo A."/>
            <person name="Nagy L.G."/>
            <person name="Floudas D."/>
            <person name="Copeland A."/>
            <person name="Barry K.W."/>
            <person name="Cichocki N."/>
            <person name="Veneault-Fourrey C."/>
            <person name="LaButti K."/>
            <person name="Lindquist E.A."/>
            <person name="Lipzen A."/>
            <person name="Lundell T."/>
            <person name="Morin E."/>
            <person name="Murat C."/>
            <person name="Riley R."/>
            <person name="Ohm R."/>
            <person name="Sun H."/>
            <person name="Tunlid A."/>
            <person name="Henrissat B."/>
            <person name="Grigoriev I.V."/>
            <person name="Hibbett D.S."/>
            <person name="Martin F."/>
        </authorList>
    </citation>
    <scope>NUCLEOTIDE SEQUENCE [LARGE SCALE GENOMIC DNA]</scope>
    <source>
        <strain evidence="2">Ve08.2h10</strain>
    </source>
</reference>
<dbReference type="EMBL" id="KN824936">
    <property type="protein sequence ID" value="KIK97435.1"/>
    <property type="molecule type" value="Genomic_DNA"/>
</dbReference>
<protein>
    <submittedName>
        <fullName evidence="1">Uncharacterized protein</fullName>
    </submittedName>
</protein>
<reference evidence="1 2" key="1">
    <citation type="submission" date="2014-04" db="EMBL/GenBank/DDBJ databases">
        <authorList>
            <consortium name="DOE Joint Genome Institute"/>
            <person name="Kuo A."/>
            <person name="Kohler A."/>
            <person name="Jargeat P."/>
            <person name="Nagy L.G."/>
            <person name="Floudas D."/>
            <person name="Copeland A."/>
            <person name="Barry K.W."/>
            <person name="Cichocki N."/>
            <person name="Veneault-Fourrey C."/>
            <person name="LaButti K."/>
            <person name="Lindquist E.A."/>
            <person name="Lipzen A."/>
            <person name="Lundell T."/>
            <person name="Morin E."/>
            <person name="Murat C."/>
            <person name="Sun H."/>
            <person name="Tunlid A."/>
            <person name="Henrissat B."/>
            <person name="Grigoriev I.V."/>
            <person name="Hibbett D.S."/>
            <person name="Martin F."/>
            <person name="Nordberg H.P."/>
            <person name="Cantor M.N."/>
            <person name="Hua S.X."/>
        </authorList>
    </citation>
    <scope>NUCLEOTIDE SEQUENCE [LARGE SCALE GENOMIC DNA]</scope>
    <source>
        <strain evidence="1 2">Ve08.2h10</strain>
    </source>
</reference>
<keyword evidence="2" id="KW-1185">Reference proteome</keyword>
<dbReference type="Proteomes" id="UP000054538">
    <property type="component" value="Unassembled WGS sequence"/>
</dbReference>
<name>A0A0D0EBD6_9AGAM</name>
<gene>
    <name evidence="1" type="ORF">PAXRUDRAFT_224666</name>
</gene>
<evidence type="ECO:0000313" key="2">
    <source>
        <dbReference type="Proteomes" id="UP000054538"/>
    </source>
</evidence>
<dbReference type="AlphaFoldDB" id="A0A0D0EBD6"/>
<proteinExistence type="predicted"/>
<sequence length="118" mass="12978">MSGSLVSVYLKLAEIQWYNALRRTTSTIHSDMQTTGMTIACERSCHSDKPLEIPSSVNCKSQACQHVDDFRGIWRYLVVQVIFPTVIGLVSVSTSASDSALECWAISSLLGLLPGNQR</sequence>
<organism evidence="1 2">
    <name type="scientific">Paxillus rubicundulus Ve08.2h10</name>
    <dbReference type="NCBI Taxonomy" id="930991"/>
    <lineage>
        <taxon>Eukaryota</taxon>
        <taxon>Fungi</taxon>
        <taxon>Dikarya</taxon>
        <taxon>Basidiomycota</taxon>
        <taxon>Agaricomycotina</taxon>
        <taxon>Agaricomycetes</taxon>
        <taxon>Agaricomycetidae</taxon>
        <taxon>Boletales</taxon>
        <taxon>Paxilineae</taxon>
        <taxon>Paxillaceae</taxon>
        <taxon>Paxillus</taxon>
    </lineage>
</organism>
<evidence type="ECO:0000313" key="1">
    <source>
        <dbReference type="EMBL" id="KIK97435.1"/>
    </source>
</evidence>
<dbReference type="HOGENOM" id="CLU_2073894_0_0_1"/>
<accession>A0A0D0EBD6</accession>